<name>A0A0C2SMJ8_AMAMK</name>
<dbReference type="Pfam" id="PF02992">
    <property type="entry name" value="Transposase_21"/>
    <property type="match status" value="1"/>
</dbReference>
<proteinExistence type="predicted"/>
<dbReference type="InParanoid" id="A0A0C2SMJ8"/>
<gene>
    <name evidence="1" type="ORF">M378DRAFT_53490</name>
</gene>
<sequence>LDEDDKALLRAYQYKLDENLTEKAFNKLRYVFPSASVETLKRTEARVQYLSGFKPIQYERCINSCVCYTGPYEDMETCPVCSTKRKDINGNPIAYFVYLPIIPRLRAMVANASYAIKMQYRTNYKHKPSRMQDIFDGANYCSLLESNITIGDETLGSLFFSDSRDIALGLSTDGFTPFKGRDKTAWPILLFNYNLPPEERFHKDNLISVGVIPGPKKPADADSYLWPLVRELLQLSVGLTAFDAVTQKLFLLHAHLVVVFGDIPAVSMLMRMKGHNSQYPCHMCMIKGVRNDVNKTLYVPLDRRKFPDTVEPRNYNPSALPLRNHEQFMHEAQQVQYALTAAESERLAKNFGIKGIPLLSVLSSLSFPTSFPYDFMHLIWANLIPNLTLLWTGNFKDLDHSEQSYVFGKSVWETIGEATAEAGTTIPAAFGTRIPNIALDKRPLTAEMRSIWTIYLAPTLLRGRFRQELYYKHFLSLVRLLRLCLEFELSIEQVDELEVGFNAWVMEYEKLYYKRDPLRVATCPITVHALLHIAPSIRAMGPVWAYWAFPMERYCGTLGPIIKSRRHPYKSIDHYVTACAQLTQTKLLYNVQELSFKRPNSSYVLTSPKRTSVLKPALWEKFTAAVATRFTMGAKDIRNFFPKPLEVVEYGRLRRLGGGDTIQARELVALSADGRDMSFVRYQLLVDIYAHIKRRKPKFKPCDFFGQLLRIFVVKIPDELQGSTPTHWIYAVIQSVKVSEKDSSGIQYYKELGSIMVVDLNVVQCVVGRIRDRNRWAIVDRS</sequence>
<evidence type="ECO:0000313" key="2">
    <source>
        <dbReference type="Proteomes" id="UP000054549"/>
    </source>
</evidence>
<reference evidence="1 2" key="1">
    <citation type="submission" date="2014-04" db="EMBL/GenBank/DDBJ databases">
        <title>Evolutionary Origins and Diversification of the Mycorrhizal Mutualists.</title>
        <authorList>
            <consortium name="DOE Joint Genome Institute"/>
            <consortium name="Mycorrhizal Genomics Consortium"/>
            <person name="Kohler A."/>
            <person name="Kuo A."/>
            <person name="Nagy L.G."/>
            <person name="Floudas D."/>
            <person name="Copeland A."/>
            <person name="Barry K.W."/>
            <person name="Cichocki N."/>
            <person name="Veneault-Fourrey C."/>
            <person name="LaButti K."/>
            <person name="Lindquist E.A."/>
            <person name="Lipzen A."/>
            <person name="Lundell T."/>
            <person name="Morin E."/>
            <person name="Murat C."/>
            <person name="Riley R."/>
            <person name="Ohm R."/>
            <person name="Sun H."/>
            <person name="Tunlid A."/>
            <person name="Henrissat B."/>
            <person name="Grigoriev I.V."/>
            <person name="Hibbett D.S."/>
            <person name="Martin F."/>
        </authorList>
    </citation>
    <scope>NUCLEOTIDE SEQUENCE [LARGE SCALE GENOMIC DNA]</scope>
    <source>
        <strain evidence="1 2">Koide BX008</strain>
    </source>
</reference>
<dbReference type="InterPro" id="IPR004242">
    <property type="entry name" value="Transposase_21"/>
</dbReference>
<protein>
    <recommendedName>
        <fullName evidence="3">Transposase family Tnp2 protein</fullName>
    </recommendedName>
</protein>
<evidence type="ECO:0000313" key="1">
    <source>
        <dbReference type="EMBL" id="KIL55189.1"/>
    </source>
</evidence>
<feature type="non-terminal residue" evidence="1">
    <location>
        <position position="1"/>
    </location>
</feature>
<dbReference type="OrthoDB" id="2404451at2759"/>
<accession>A0A0C2SMJ8</accession>
<dbReference type="STRING" id="946122.A0A0C2SMJ8"/>
<dbReference type="PANTHER" id="PTHR46579">
    <property type="entry name" value="F5/8 TYPE C DOMAIN-CONTAINING PROTEIN-RELATED"/>
    <property type="match status" value="1"/>
</dbReference>
<dbReference type="PANTHER" id="PTHR46579:SF1">
    <property type="entry name" value="F5_8 TYPE C DOMAIN-CONTAINING PROTEIN"/>
    <property type="match status" value="1"/>
</dbReference>
<organism evidence="1 2">
    <name type="scientific">Amanita muscaria (strain Koide BX008)</name>
    <dbReference type="NCBI Taxonomy" id="946122"/>
    <lineage>
        <taxon>Eukaryota</taxon>
        <taxon>Fungi</taxon>
        <taxon>Dikarya</taxon>
        <taxon>Basidiomycota</taxon>
        <taxon>Agaricomycotina</taxon>
        <taxon>Agaricomycetes</taxon>
        <taxon>Agaricomycetidae</taxon>
        <taxon>Agaricales</taxon>
        <taxon>Pluteineae</taxon>
        <taxon>Amanitaceae</taxon>
        <taxon>Amanita</taxon>
    </lineage>
</organism>
<dbReference type="EMBL" id="KN818554">
    <property type="protein sequence ID" value="KIL55189.1"/>
    <property type="molecule type" value="Genomic_DNA"/>
</dbReference>
<dbReference type="AlphaFoldDB" id="A0A0C2SMJ8"/>
<dbReference type="HOGENOM" id="CLU_009141_0_1_1"/>
<feature type="non-terminal residue" evidence="1">
    <location>
        <position position="782"/>
    </location>
</feature>
<keyword evidence="2" id="KW-1185">Reference proteome</keyword>
<dbReference type="Proteomes" id="UP000054549">
    <property type="component" value="Unassembled WGS sequence"/>
</dbReference>
<evidence type="ECO:0008006" key="3">
    <source>
        <dbReference type="Google" id="ProtNLM"/>
    </source>
</evidence>